<dbReference type="AlphaFoldDB" id="A0A2P2QQN7"/>
<sequence>MISQIQKIPFSTRITTLHKRKNELDIGNQRSSICTYQNCNKN</sequence>
<reference evidence="1" key="1">
    <citation type="submission" date="2018-02" db="EMBL/GenBank/DDBJ databases">
        <title>Rhizophora mucronata_Transcriptome.</title>
        <authorList>
            <person name="Meera S.P."/>
            <person name="Sreeshan A."/>
            <person name="Augustine A."/>
        </authorList>
    </citation>
    <scope>NUCLEOTIDE SEQUENCE</scope>
    <source>
        <tissue evidence="1">Leaf</tissue>
    </source>
</reference>
<dbReference type="EMBL" id="GGEC01088784">
    <property type="protein sequence ID" value="MBX69268.1"/>
    <property type="molecule type" value="Transcribed_RNA"/>
</dbReference>
<name>A0A2P2QQN7_RHIMU</name>
<protein>
    <submittedName>
        <fullName evidence="1">Uncharacterized protein</fullName>
    </submittedName>
</protein>
<accession>A0A2P2QQN7</accession>
<evidence type="ECO:0000313" key="1">
    <source>
        <dbReference type="EMBL" id="MBX69268.1"/>
    </source>
</evidence>
<organism evidence="1">
    <name type="scientific">Rhizophora mucronata</name>
    <name type="common">Asiatic mangrove</name>
    <dbReference type="NCBI Taxonomy" id="61149"/>
    <lineage>
        <taxon>Eukaryota</taxon>
        <taxon>Viridiplantae</taxon>
        <taxon>Streptophyta</taxon>
        <taxon>Embryophyta</taxon>
        <taxon>Tracheophyta</taxon>
        <taxon>Spermatophyta</taxon>
        <taxon>Magnoliopsida</taxon>
        <taxon>eudicotyledons</taxon>
        <taxon>Gunneridae</taxon>
        <taxon>Pentapetalae</taxon>
        <taxon>rosids</taxon>
        <taxon>fabids</taxon>
        <taxon>Malpighiales</taxon>
        <taxon>Rhizophoraceae</taxon>
        <taxon>Rhizophora</taxon>
    </lineage>
</organism>
<proteinExistence type="predicted"/>